<dbReference type="Proteomes" id="UP000514462">
    <property type="component" value="Plasmid pRHBSTW-00938_2"/>
</dbReference>
<gene>
    <name evidence="2" type="ORF">HV331_25730</name>
</gene>
<accession>A0AAP9R1L4</accession>
<proteinExistence type="predicted"/>
<evidence type="ECO:0000256" key="1">
    <source>
        <dbReference type="SAM" id="MobiDB-lite"/>
    </source>
</evidence>
<evidence type="ECO:0000313" key="2">
    <source>
        <dbReference type="EMBL" id="QMR42916.1"/>
    </source>
</evidence>
<keyword evidence="2" id="KW-0614">Plasmid</keyword>
<protein>
    <submittedName>
        <fullName evidence="2">TIGR03751 family conjugal transfer lipoprotein</fullName>
    </submittedName>
</protein>
<name>A0AAP9R1L4_KLEAE</name>
<organism evidence="2 3">
    <name type="scientific">Klebsiella aerogenes</name>
    <name type="common">Enterobacter aerogenes</name>
    <dbReference type="NCBI Taxonomy" id="548"/>
    <lineage>
        <taxon>Bacteria</taxon>
        <taxon>Pseudomonadati</taxon>
        <taxon>Pseudomonadota</taxon>
        <taxon>Gammaproteobacteria</taxon>
        <taxon>Enterobacterales</taxon>
        <taxon>Enterobacteriaceae</taxon>
        <taxon>Klebsiella/Raoultella group</taxon>
        <taxon>Klebsiella</taxon>
    </lineage>
</organism>
<evidence type="ECO:0000313" key="3">
    <source>
        <dbReference type="Proteomes" id="UP000514462"/>
    </source>
</evidence>
<dbReference type="EMBL" id="CP055905">
    <property type="protein sequence ID" value="QMR42916.1"/>
    <property type="molecule type" value="Genomic_DNA"/>
</dbReference>
<reference evidence="3" key="1">
    <citation type="submission" date="2020-06" db="EMBL/GenBank/DDBJ databases">
        <title>REHAB project genomes.</title>
        <authorList>
            <person name="Shaw L.P."/>
        </authorList>
    </citation>
    <scope>NUCLEOTIDE SEQUENCE [LARGE SCALE GENOMIC DNA]</scope>
    <source>
        <strain evidence="3">RHBSTW-00938</strain>
        <plasmid evidence="3">prhbstw-00938_2</plasmid>
    </source>
</reference>
<sequence>MSVDHNNQATAVGTANRLRSPFWCVASGNTSHSSSIARKVVVTFAFICSAGLLSGCATSKDDVLPPGDHTMLQLWNGEDGSASPAQATTGARKTLRRPLTAPESQTSRRTDESYSRTQYSEISQQFPRLPNPDMVMYLYPHLVDGNTPVPGYSTVFPFYSHTQYAMPGERTEAL</sequence>
<dbReference type="InterPro" id="IPR022262">
    <property type="entry name" value="Lipoprot_put"/>
</dbReference>
<feature type="region of interest" description="Disordered" evidence="1">
    <location>
        <begin position="76"/>
        <end position="122"/>
    </location>
</feature>
<geneLocation type="plasmid" evidence="3">
    <name>prhbstw-00938_2</name>
</geneLocation>
<dbReference type="AlphaFoldDB" id="A0AAP9R1L4"/>
<keyword evidence="2" id="KW-0449">Lipoprotein</keyword>
<dbReference type="NCBIfam" id="TIGR03751">
    <property type="entry name" value="conj_TIGR03751"/>
    <property type="match status" value="1"/>
</dbReference>